<evidence type="ECO:0000256" key="3">
    <source>
        <dbReference type="ARBA" id="ARBA00022448"/>
    </source>
</evidence>
<comment type="similarity">
    <text evidence="2">Belongs to the bacterial solute-binding protein 8 family.</text>
</comment>
<dbReference type="InterPro" id="IPR009057">
    <property type="entry name" value="Homeodomain-like_sf"/>
</dbReference>
<keyword evidence="6" id="KW-0238">DNA-binding</keyword>
<evidence type="ECO:0000256" key="4">
    <source>
        <dbReference type="ARBA" id="ARBA00022729"/>
    </source>
</evidence>
<keyword evidence="7" id="KW-0804">Transcription</keyword>
<keyword evidence="3" id="KW-0813">Transport</keyword>
<dbReference type="Gene3D" id="3.40.50.1980">
    <property type="entry name" value="Nitrogenase molybdenum iron protein domain"/>
    <property type="match status" value="2"/>
</dbReference>
<dbReference type="Pfam" id="PF01497">
    <property type="entry name" value="Peripla_BP_2"/>
    <property type="match status" value="1"/>
</dbReference>
<evidence type="ECO:0000256" key="5">
    <source>
        <dbReference type="ARBA" id="ARBA00023015"/>
    </source>
</evidence>
<dbReference type="SUPFAM" id="SSF46689">
    <property type="entry name" value="Homeodomain-like"/>
    <property type="match status" value="2"/>
</dbReference>
<evidence type="ECO:0000256" key="6">
    <source>
        <dbReference type="ARBA" id="ARBA00023125"/>
    </source>
</evidence>
<protein>
    <recommendedName>
        <fullName evidence="11">Fe3+-hydroxamate ABC transporter substrate-binding protein</fullName>
    </recommendedName>
</protein>
<dbReference type="SMART" id="SM00342">
    <property type="entry name" value="HTH_ARAC"/>
    <property type="match status" value="1"/>
</dbReference>
<dbReference type="Pfam" id="PF12833">
    <property type="entry name" value="HTH_18"/>
    <property type="match status" value="1"/>
</dbReference>
<feature type="domain" description="Fe/B12 periplasmic-binding" evidence="9">
    <location>
        <begin position="277"/>
        <end position="537"/>
    </location>
</feature>
<evidence type="ECO:0000256" key="7">
    <source>
        <dbReference type="ARBA" id="ARBA00023163"/>
    </source>
</evidence>
<evidence type="ECO:0008006" key="11">
    <source>
        <dbReference type="Google" id="ProtNLM"/>
    </source>
</evidence>
<dbReference type="RefSeq" id="WP_172455563.1">
    <property type="nucleotide sequence ID" value="NZ_CP016808.1"/>
</dbReference>
<keyword evidence="4" id="KW-0732">Signal</keyword>
<comment type="subcellular location">
    <subcellularLocation>
        <location evidence="1">Cell envelope</location>
    </subcellularLocation>
</comment>
<dbReference type="GO" id="GO:0003700">
    <property type="term" value="F:DNA-binding transcription factor activity"/>
    <property type="evidence" value="ECO:0007669"/>
    <property type="project" value="InterPro"/>
</dbReference>
<reference evidence="10" key="1">
    <citation type="submission" date="2016-08" db="EMBL/GenBank/DDBJ databases">
        <title>Complete Genome Seqeunce of Paenibacillus sp. BIHB 4019 from tea rhizoplane.</title>
        <authorList>
            <person name="Thakur R."/>
            <person name="Swarnkar M.K."/>
            <person name="Gulati A."/>
        </authorList>
    </citation>
    <scope>NUCLEOTIDE SEQUENCE [LARGE SCALE GENOMIC DNA]</scope>
    <source>
        <strain evidence="10">BIHB4019</strain>
    </source>
</reference>
<dbReference type="EMBL" id="CP016808">
    <property type="protein sequence ID" value="ANY68445.1"/>
    <property type="molecule type" value="Genomic_DNA"/>
</dbReference>
<feature type="domain" description="HTH araC/xylS-type" evidence="8">
    <location>
        <begin position="175"/>
        <end position="273"/>
    </location>
</feature>
<dbReference type="GO" id="GO:0030288">
    <property type="term" value="C:outer membrane-bounded periplasmic space"/>
    <property type="evidence" value="ECO:0007669"/>
    <property type="project" value="TreeGrafter"/>
</dbReference>
<dbReference type="GO" id="GO:1901678">
    <property type="term" value="P:iron coordination entity transport"/>
    <property type="evidence" value="ECO:0007669"/>
    <property type="project" value="UniProtKB-ARBA"/>
</dbReference>
<dbReference type="InterPro" id="IPR018062">
    <property type="entry name" value="HTH_AraC-typ_CS"/>
</dbReference>
<evidence type="ECO:0000256" key="1">
    <source>
        <dbReference type="ARBA" id="ARBA00004196"/>
    </source>
</evidence>
<dbReference type="InterPro" id="IPR051313">
    <property type="entry name" value="Bact_iron-sidero_bind"/>
</dbReference>
<evidence type="ECO:0000259" key="8">
    <source>
        <dbReference type="PROSITE" id="PS01124"/>
    </source>
</evidence>
<name>A0A1B2DL68_9BACL</name>
<dbReference type="InterPro" id="IPR002491">
    <property type="entry name" value="ABC_transptr_periplasmic_BD"/>
</dbReference>
<dbReference type="SUPFAM" id="SSF53807">
    <property type="entry name" value="Helical backbone' metal receptor"/>
    <property type="match status" value="1"/>
</dbReference>
<evidence type="ECO:0000313" key="10">
    <source>
        <dbReference type="EMBL" id="ANY68445.1"/>
    </source>
</evidence>
<keyword evidence="5" id="KW-0805">Transcription regulation</keyword>
<dbReference type="PROSITE" id="PS50983">
    <property type="entry name" value="FE_B12_PBP"/>
    <property type="match status" value="1"/>
</dbReference>
<dbReference type="InterPro" id="IPR018060">
    <property type="entry name" value="HTH_AraC"/>
</dbReference>
<dbReference type="PANTHER" id="PTHR30532">
    <property type="entry name" value="IRON III DICITRATE-BINDING PERIPLASMIC PROTEIN"/>
    <property type="match status" value="1"/>
</dbReference>
<organism evidence="10">
    <name type="scientific">Paenibacillus sp. BIHB 4019</name>
    <dbReference type="NCBI Taxonomy" id="1870819"/>
    <lineage>
        <taxon>Bacteria</taxon>
        <taxon>Bacillati</taxon>
        <taxon>Bacillota</taxon>
        <taxon>Bacilli</taxon>
        <taxon>Bacillales</taxon>
        <taxon>Paenibacillaceae</taxon>
        <taxon>Paenibacillus</taxon>
    </lineage>
</organism>
<dbReference type="PANTHER" id="PTHR30532:SF26">
    <property type="entry name" value="IRON(3+)-HYDROXAMATE-BINDING PROTEIN FHUD"/>
    <property type="match status" value="1"/>
</dbReference>
<dbReference type="AlphaFoldDB" id="A0A1B2DL68"/>
<sequence length="537" mass="61314">MNAHETPSVPLHHLMLKLVSMKRLTKPADITFAEQTVESHTLLIIVDSEGTLYLNNRYVRFEAFSAFQLAPGDCYQFDGQMNETMDYYCLVYSVVRLDYVQPSYYQQSLFPGKHELRLYPLAPYAKLLEAIQADGKTLQGIEAYKQNLAFQKLMGMLLEQHLPATQGGRQLYSVEDTVHYIQLHYKSPLTVKQLAALTNMPQWQYSSLFKALTGKKPLDYLVSLRIDHAKEWLSNSHASLREIAEWCGFADEYYFSRRFRQMTGSSPRQYALSMRQRVQVKDWMGHQVVIPAEPQRILYYGETLGDLHVLGFQTVGGEDDSVFPVFNQERAAEQEPDLIILASGDEQIYEQAAEIAPTLAFNSWGTLEERILMLGDWLGKKQEALRWLARHERRTEQMWQQLGSHIREGETASVFIFDRGNRLFIMAGSGLASTLYHPLGFAPISEMKMLIAAQRAYKEITVGSLPQYAGDRLFMIVPDTEDSRQAMESLLNSPLWKQLPAVQKGHAYVVDTSWNYGDAETANKLLGTLPKLLQKPS</sequence>
<dbReference type="Gene3D" id="1.10.10.60">
    <property type="entry name" value="Homeodomain-like"/>
    <property type="match status" value="2"/>
</dbReference>
<proteinExistence type="inferred from homology"/>
<accession>A0A1B2DL68</accession>
<dbReference type="PROSITE" id="PS00041">
    <property type="entry name" value="HTH_ARAC_FAMILY_1"/>
    <property type="match status" value="1"/>
</dbReference>
<dbReference type="GO" id="GO:0043565">
    <property type="term" value="F:sequence-specific DNA binding"/>
    <property type="evidence" value="ECO:0007669"/>
    <property type="project" value="InterPro"/>
</dbReference>
<gene>
    <name evidence="10" type="ORF">BBD42_19680</name>
</gene>
<evidence type="ECO:0000259" key="9">
    <source>
        <dbReference type="PROSITE" id="PS50983"/>
    </source>
</evidence>
<dbReference type="PROSITE" id="PS01124">
    <property type="entry name" value="HTH_ARAC_FAMILY_2"/>
    <property type="match status" value="1"/>
</dbReference>
<evidence type="ECO:0000256" key="2">
    <source>
        <dbReference type="ARBA" id="ARBA00008814"/>
    </source>
</evidence>